<gene>
    <name evidence="3" type="primary">LOC107030088</name>
</gene>
<dbReference type="RefSeq" id="XP_015086975.1">
    <property type="nucleotide sequence ID" value="XM_015231489.1"/>
</dbReference>
<feature type="region of interest" description="Disordered" evidence="1">
    <location>
        <begin position="120"/>
        <end position="154"/>
    </location>
</feature>
<sequence length="284" mass="31833">MAQSITTQAQAIITQANREVAPRENQHASTIASRLRDFTRMNPPMYFGSKVDEDPQDFLDEFYKIMFAMGVSTIERAELAAYNLKDVAQTWFMVHAQQVEESYLRKRNWEATKVPSNFSKIRIDRGSNPKPQKGRIVDPPRERPTCGKSGKRHEGESLVGTKRCYGCGKGSHMLNDFPNVRGQGRENIHAQPSGLNSEAPKRNYFYALKARGKQKTSPDVVTGKLPVFFVNVYAFLDPGSTLSFVTPLVATKFDVLPNVLIEPFPVCTTMVDSVVAKRVMGNVL</sequence>
<reference evidence="2" key="1">
    <citation type="journal article" date="2014" name="Nat. Genet.">
        <title>The genome of the stress-tolerant wild tomato species Solanum pennellii.</title>
        <authorList>
            <person name="Bolger A."/>
            <person name="Scossa F."/>
            <person name="Bolger M.E."/>
            <person name="Lanz C."/>
            <person name="Maumus F."/>
            <person name="Tohge T."/>
            <person name="Quesneville H."/>
            <person name="Alseekh S."/>
            <person name="Sorensen I."/>
            <person name="Lichtenstein G."/>
            <person name="Fich E.A."/>
            <person name="Conte M."/>
            <person name="Keller H."/>
            <person name="Schneeberger K."/>
            <person name="Schwacke R."/>
            <person name="Ofner I."/>
            <person name="Vrebalov J."/>
            <person name="Xu Y."/>
            <person name="Osorio S."/>
            <person name="Aflitos S.A."/>
            <person name="Schijlen E."/>
            <person name="Jimenez-Gomez J.M."/>
            <person name="Ryngajllo M."/>
            <person name="Kimura S."/>
            <person name="Kumar R."/>
            <person name="Koenig D."/>
            <person name="Headland L.R."/>
            <person name="Maloof J.N."/>
            <person name="Sinha N."/>
            <person name="van Ham R.C."/>
            <person name="Lankhorst R.K."/>
            <person name="Mao L."/>
            <person name="Vogel A."/>
            <person name="Arsova B."/>
            <person name="Panstruga R."/>
            <person name="Fei Z."/>
            <person name="Rose J.K."/>
            <person name="Zamir D."/>
            <person name="Carrari F."/>
            <person name="Giovannoni J.J."/>
            <person name="Weigel D."/>
            <person name="Usadel B."/>
            <person name="Fernie A.R."/>
        </authorList>
    </citation>
    <scope>NUCLEOTIDE SEQUENCE [LARGE SCALE GENOMIC DNA]</scope>
    <source>
        <strain evidence="2">cv. LA0716</strain>
    </source>
</reference>
<accession>A0ABM1HKX3</accession>
<evidence type="ECO:0000313" key="2">
    <source>
        <dbReference type="Proteomes" id="UP000694930"/>
    </source>
</evidence>
<dbReference type="Proteomes" id="UP000694930">
    <property type="component" value="Chromosome 9"/>
</dbReference>
<name>A0ABM1HKX3_SOLPN</name>
<evidence type="ECO:0000256" key="1">
    <source>
        <dbReference type="SAM" id="MobiDB-lite"/>
    </source>
</evidence>
<dbReference type="GeneID" id="107030088"/>
<reference evidence="3" key="2">
    <citation type="submission" date="2025-08" db="UniProtKB">
        <authorList>
            <consortium name="RefSeq"/>
        </authorList>
    </citation>
    <scope>IDENTIFICATION</scope>
</reference>
<protein>
    <submittedName>
        <fullName evidence="3">Uncharacterized protein LOC107030088</fullName>
    </submittedName>
</protein>
<organism evidence="2 3">
    <name type="scientific">Solanum pennellii</name>
    <name type="common">Tomato</name>
    <name type="synonym">Lycopersicon pennellii</name>
    <dbReference type="NCBI Taxonomy" id="28526"/>
    <lineage>
        <taxon>Eukaryota</taxon>
        <taxon>Viridiplantae</taxon>
        <taxon>Streptophyta</taxon>
        <taxon>Embryophyta</taxon>
        <taxon>Tracheophyta</taxon>
        <taxon>Spermatophyta</taxon>
        <taxon>Magnoliopsida</taxon>
        <taxon>eudicotyledons</taxon>
        <taxon>Gunneridae</taxon>
        <taxon>Pentapetalae</taxon>
        <taxon>asterids</taxon>
        <taxon>lamiids</taxon>
        <taxon>Solanales</taxon>
        <taxon>Solanaceae</taxon>
        <taxon>Solanoideae</taxon>
        <taxon>Solaneae</taxon>
        <taxon>Solanum</taxon>
        <taxon>Solanum subgen. Lycopersicon</taxon>
    </lineage>
</organism>
<proteinExistence type="predicted"/>
<feature type="compositionally biased region" description="Basic and acidic residues" evidence="1">
    <location>
        <begin position="135"/>
        <end position="145"/>
    </location>
</feature>
<evidence type="ECO:0000313" key="3">
    <source>
        <dbReference type="RefSeq" id="XP_015086975.1"/>
    </source>
</evidence>
<keyword evidence="2" id="KW-1185">Reference proteome</keyword>